<evidence type="ECO:0000313" key="1">
    <source>
        <dbReference type="EMBL" id="UQF77787.1"/>
    </source>
</evidence>
<name>A0A9E7D3B9_9ACTN</name>
<reference evidence="1" key="1">
    <citation type="submission" date="2022-05" db="EMBL/GenBank/DDBJ databases">
        <title>Using nanopore sequencing to obtain complete genomes from saliva samples.</title>
        <authorList>
            <person name="Baker J.L."/>
        </authorList>
    </citation>
    <scope>NUCLEOTIDE SEQUENCE</scope>
    <source>
        <strain evidence="1">JCVI-JB-Lp32</strain>
    </source>
</reference>
<dbReference type="EMBL" id="CP097092">
    <property type="protein sequence ID" value="UQF77787.1"/>
    <property type="molecule type" value="Genomic_DNA"/>
</dbReference>
<evidence type="ECO:0000313" key="2">
    <source>
        <dbReference type="Proteomes" id="UP000831562"/>
    </source>
</evidence>
<protein>
    <submittedName>
        <fullName evidence="1">Uncharacterized protein</fullName>
    </submittedName>
</protein>
<dbReference type="Proteomes" id="UP000831562">
    <property type="component" value="Chromosome"/>
</dbReference>
<proteinExistence type="predicted"/>
<organism evidence="1 2">
    <name type="scientific">Lancefieldella parvula</name>
    <dbReference type="NCBI Taxonomy" id="1382"/>
    <lineage>
        <taxon>Bacteria</taxon>
        <taxon>Bacillati</taxon>
        <taxon>Actinomycetota</taxon>
        <taxon>Coriobacteriia</taxon>
        <taxon>Coriobacteriales</taxon>
        <taxon>Atopobiaceae</taxon>
        <taxon>Lancefieldella</taxon>
    </lineage>
</organism>
<gene>
    <name evidence="1" type="ORF">M3I19_05730</name>
</gene>
<sequence>MHNCQRLIKINESNMKEVLSWIEVFNESYHKQIIDPVGVVDGVNLSGRYIRQLLFSGQFDFYEIVEAESKIILGILVVANSQIVKLRASSLILFATNYEINLSNCFMNKGENLYVISIAMDAGNYLAVGFKNLAIIPGRNNSLNYLYLLVGAEDENKIN</sequence>
<accession>A0A9E7D3B9</accession>
<dbReference type="AlphaFoldDB" id="A0A9E7D3B9"/>